<evidence type="ECO:0000256" key="6">
    <source>
        <dbReference type="ARBA" id="ARBA00022801"/>
    </source>
</evidence>
<sequence>MINKFPLLSRLLLIIILPLLIVLGIGLCYLHSSLPQAKATLFWRGHDPGAVTITRDAHGMPHIRGASDLAVFYAAGYAQAQDRLWQMEVQRRIAQGRLSEILGRGSVKQDAWFKTLGLYRAAGKAWESLSEASRASLLAYAEGVNAWISEQRALPPEFIAFGIKPQPWTPVDSLAWIKVFALNLSGNFDDEMQRYIASAYFNSDQINFLFSRHQDGGGTQSNGVDNAHVQALAAVVEGQRVLREDLNLGGKWLGSNAWVTAGRLAADGRPTLANDPHLGLSIPSWWYPVALEGEHLKSVGMSLIGLPVVVLGLNSDIAWGATSMTADVQDLYFETLDAKRPGQYLRDGRWEPLEVRTEEIQVKADFPAVLRTALEPVRLQVRSSVHGPIITAMDPALEAVASLRWVAFDDNDTTYEALLRLNYAKDWQAFKSALSLFVSPALNFLYADVQGNIGYQGAGRIPIRKNGHGLAPVSGETSEFEWEGYIPFNDMPQRFNPPEGYLVSANDDVTGADYPYFISSNWAPPGRALRIRQLIAESLERSGGLDLETHQRIQQDVMSLPALRMATALATLEGRTPRQSLALTQLRGWDGNMSLDSVPAAIFNVWMRHVVDRVFAAKARVPFNQRGHLVDVEALFARLSTDDVYAALDGTSSAWCDLKEKPRPCAAALYESLDLALDELEKLKGGDMSAWRWGGLQHGLYEHTPFSFIKPLNAIFERSVAAAGSTDTVNVSYYSFMNANSYVKHVGAGFRQVMSMGAVENSYSYMNSTGQSGSVLSAHYADMLTPFALGQYYHMTLRRDDVENNSESSRRHDAHQ</sequence>
<evidence type="ECO:0000256" key="13">
    <source>
        <dbReference type="PIRSR" id="PIRSR001227-2"/>
    </source>
</evidence>
<keyword evidence="16" id="KW-1185">Reference proteome</keyword>
<comment type="caution">
    <text evidence="15">The sequence shown here is derived from an EMBL/GenBank/DDBJ whole genome shotgun (WGS) entry which is preliminary data.</text>
</comment>
<evidence type="ECO:0000256" key="12">
    <source>
        <dbReference type="PIRSR" id="PIRSR001227-1"/>
    </source>
</evidence>
<dbReference type="Gene3D" id="2.30.120.10">
    <property type="match status" value="1"/>
</dbReference>
<comment type="subcellular location">
    <subcellularLocation>
        <location evidence="1">Periplasm</location>
    </subcellularLocation>
</comment>
<keyword evidence="4" id="KW-0732">Signal</keyword>
<feature type="active site" description="Nucleophile" evidence="12">
    <location>
        <position position="255"/>
    </location>
</feature>
<dbReference type="Pfam" id="PF01804">
    <property type="entry name" value="Penicil_amidase"/>
    <property type="match status" value="1"/>
</dbReference>
<evidence type="ECO:0000256" key="2">
    <source>
        <dbReference type="ARBA" id="ARBA00006586"/>
    </source>
</evidence>
<organism evidence="15 16">
    <name type="scientific">Pseudomonas asplenii</name>
    <dbReference type="NCBI Taxonomy" id="53407"/>
    <lineage>
        <taxon>Bacteria</taxon>
        <taxon>Pseudomonadati</taxon>
        <taxon>Pseudomonadota</taxon>
        <taxon>Gammaproteobacteria</taxon>
        <taxon>Pseudomonadales</taxon>
        <taxon>Pseudomonadaceae</taxon>
        <taxon>Pseudomonas</taxon>
    </lineage>
</organism>
<dbReference type="GO" id="GO:0016811">
    <property type="term" value="F:hydrolase activity, acting on carbon-nitrogen (but not peptide) bonds, in linear amides"/>
    <property type="evidence" value="ECO:0007669"/>
    <property type="project" value="InterPro"/>
</dbReference>
<dbReference type="OrthoDB" id="9760084at2"/>
<evidence type="ECO:0000256" key="8">
    <source>
        <dbReference type="ARBA" id="ARBA00038735"/>
    </source>
</evidence>
<dbReference type="GO" id="GO:0009372">
    <property type="term" value="P:quorum sensing"/>
    <property type="evidence" value="ECO:0007669"/>
    <property type="project" value="UniProtKB-KW"/>
</dbReference>
<keyword evidence="7" id="KW-0865">Zymogen</keyword>
<dbReference type="Gene3D" id="3.60.20.10">
    <property type="entry name" value="Glutamine Phosphoribosylpyrophosphate, subunit 1, domain 1"/>
    <property type="match status" value="1"/>
</dbReference>
<evidence type="ECO:0000256" key="10">
    <source>
        <dbReference type="ARBA" id="ARBA00039697"/>
    </source>
</evidence>
<dbReference type="Proteomes" id="UP000037931">
    <property type="component" value="Unassembled WGS sequence"/>
</dbReference>
<dbReference type="InterPro" id="IPR043147">
    <property type="entry name" value="Penicillin_amidase_A-knob"/>
</dbReference>
<feature type="binding site" evidence="13">
    <location>
        <position position="191"/>
    </location>
    <ligand>
        <name>Ca(2+)</name>
        <dbReference type="ChEBI" id="CHEBI:29108"/>
    </ligand>
</feature>
<dbReference type="Gene3D" id="1.10.1400.10">
    <property type="match status" value="1"/>
</dbReference>
<keyword evidence="13" id="KW-0479">Metal-binding</keyword>
<feature type="binding site" evidence="13">
    <location>
        <position position="327"/>
    </location>
    <ligand>
        <name>Ca(2+)</name>
        <dbReference type="ChEBI" id="CHEBI:29108"/>
    </ligand>
</feature>
<dbReference type="EC" id="3.5.1.97" evidence="9"/>
<evidence type="ECO:0000256" key="1">
    <source>
        <dbReference type="ARBA" id="ARBA00004418"/>
    </source>
</evidence>
<keyword evidence="14" id="KW-1133">Transmembrane helix</keyword>
<proteinExistence type="inferred from homology"/>
<name>A0A0N0E3N5_9PSED</name>
<dbReference type="GO" id="GO:0042597">
    <property type="term" value="C:periplasmic space"/>
    <property type="evidence" value="ECO:0007669"/>
    <property type="project" value="UniProtKB-SubCell"/>
</dbReference>
<evidence type="ECO:0000256" key="4">
    <source>
        <dbReference type="ARBA" id="ARBA00022729"/>
    </source>
</evidence>
<keyword evidence="5" id="KW-0574">Periplasm</keyword>
<dbReference type="InterPro" id="IPR043146">
    <property type="entry name" value="Penicillin_amidase_N_B-knob"/>
</dbReference>
<evidence type="ECO:0000256" key="9">
    <source>
        <dbReference type="ARBA" id="ARBA00039041"/>
    </source>
</evidence>
<dbReference type="InterPro" id="IPR029055">
    <property type="entry name" value="Ntn_hydrolases_N"/>
</dbReference>
<dbReference type="GO" id="GO:0046872">
    <property type="term" value="F:metal ion binding"/>
    <property type="evidence" value="ECO:0007669"/>
    <property type="project" value="UniProtKB-KW"/>
</dbReference>
<dbReference type="AlphaFoldDB" id="A0A0N0E3N5"/>
<dbReference type="SUPFAM" id="SSF56235">
    <property type="entry name" value="N-terminal nucleophile aminohydrolases (Ntn hydrolases)"/>
    <property type="match status" value="1"/>
</dbReference>
<evidence type="ECO:0000256" key="3">
    <source>
        <dbReference type="ARBA" id="ARBA00022654"/>
    </source>
</evidence>
<evidence type="ECO:0000256" key="14">
    <source>
        <dbReference type="SAM" id="Phobius"/>
    </source>
</evidence>
<dbReference type="RefSeq" id="WP_054063133.1">
    <property type="nucleotide sequence ID" value="NZ_JSYZ01000010.1"/>
</dbReference>
<dbReference type="PANTHER" id="PTHR34218:SF4">
    <property type="entry name" value="ACYL-HOMOSERINE LACTONE ACYLASE QUIP"/>
    <property type="match status" value="1"/>
</dbReference>
<dbReference type="CDD" id="cd03747">
    <property type="entry name" value="Ntn_PGA_like"/>
    <property type="match status" value="1"/>
</dbReference>
<keyword evidence="14" id="KW-0812">Transmembrane</keyword>
<comment type="similarity">
    <text evidence="2">Belongs to the peptidase S45 family.</text>
</comment>
<protein>
    <recommendedName>
        <fullName evidence="10">Acyl-homoserine lactone acylase QuiP</fullName>
        <ecNumber evidence="9">3.5.1.97</ecNumber>
    </recommendedName>
</protein>
<keyword evidence="14" id="KW-0472">Membrane</keyword>
<evidence type="ECO:0000256" key="7">
    <source>
        <dbReference type="ARBA" id="ARBA00023145"/>
    </source>
</evidence>
<dbReference type="InterPro" id="IPR023343">
    <property type="entry name" value="Penicillin_amidase_dom1"/>
</dbReference>
<dbReference type="Gene3D" id="1.10.439.10">
    <property type="entry name" value="Penicillin Amidohydrolase, domain 1"/>
    <property type="match status" value="1"/>
</dbReference>
<comment type="cofactor">
    <cofactor evidence="13">
        <name>Ca(2+)</name>
        <dbReference type="ChEBI" id="CHEBI:29108"/>
    </cofactor>
    <text evidence="13">Binds 1 Ca(2+) ion per dimer.</text>
</comment>
<dbReference type="PANTHER" id="PTHR34218">
    <property type="entry name" value="PEPTIDASE S45 PENICILLIN AMIDASE"/>
    <property type="match status" value="1"/>
</dbReference>
<keyword evidence="13" id="KW-0106">Calcium</keyword>
<evidence type="ECO:0000256" key="5">
    <source>
        <dbReference type="ARBA" id="ARBA00022764"/>
    </source>
</evidence>
<gene>
    <name evidence="15" type="ORF">PF66_03121</name>
</gene>
<evidence type="ECO:0000256" key="11">
    <source>
        <dbReference type="ARBA" id="ARBA00048629"/>
    </source>
</evidence>
<dbReference type="PIRSF" id="PIRSF001227">
    <property type="entry name" value="Pen_acylase"/>
    <property type="match status" value="1"/>
</dbReference>
<dbReference type="PATRIC" id="fig|50340.43.peg.414"/>
<accession>A0A0N0E3N5</accession>
<dbReference type="InterPro" id="IPR014395">
    <property type="entry name" value="Pen/GL7ACA/AHL_acylase"/>
</dbReference>
<evidence type="ECO:0000313" key="16">
    <source>
        <dbReference type="Proteomes" id="UP000037931"/>
    </source>
</evidence>
<comment type="subunit">
    <text evidence="8">Heterodimer of an alpha subunit and a beta subunit processed from the same precursor.</text>
</comment>
<keyword evidence="6 15" id="KW-0378">Hydrolase</keyword>
<keyword evidence="3" id="KW-0673">Quorum sensing</keyword>
<evidence type="ECO:0000313" key="15">
    <source>
        <dbReference type="EMBL" id="KPA90315.1"/>
    </source>
</evidence>
<feature type="transmembrane region" description="Helical" evidence="14">
    <location>
        <begin position="12"/>
        <end position="32"/>
    </location>
</feature>
<dbReference type="STRING" id="50340.PF66_03121"/>
<dbReference type="InterPro" id="IPR002692">
    <property type="entry name" value="S45"/>
</dbReference>
<comment type="catalytic activity">
    <reaction evidence="11">
        <text>an N-acyl-L-homoserine lactone + H2O = L-homoserine lactone + a carboxylate</text>
        <dbReference type="Rhea" id="RHEA:18937"/>
        <dbReference type="ChEBI" id="CHEBI:15377"/>
        <dbReference type="ChEBI" id="CHEBI:29067"/>
        <dbReference type="ChEBI" id="CHEBI:55474"/>
        <dbReference type="ChEBI" id="CHEBI:58633"/>
        <dbReference type="EC" id="3.5.1.97"/>
    </reaction>
</comment>
<dbReference type="GO" id="GO:0017000">
    <property type="term" value="P:antibiotic biosynthetic process"/>
    <property type="evidence" value="ECO:0007669"/>
    <property type="project" value="InterPro"/>
</dbReference>
<dbReference type="EMBL" id="JSYZ01000010">
    <property type="protein sequence ID" value="KPA90315.1"/>
    <property type="molecule type" value="Genomic_DNA"/>
</dbReference>
<reference evidence="15 16" key="1">
    <citation type="journal article" date="2015" name="PLoS ONE">
        <title>Rice-Infecting Pseudomonas Genomes Are Highly Accessorized and Harbor Multiple Putative Virulence Mechanisms to Cause Sheath Brown Rot.</title>
        <authorList>
            <person name="Quibod I.L."/>
            <person name="Grande G."/>
            <person name="Oreiro E.G."/>
            <person name="Borja F.N."/>
            <person name="Dossa G.S."/>
            <person name="Mauleon R."/>
            <person name="Cruz C.V."/>
            <person name="Oliva R."/>
        </authorList>
    </citation>
    <scope>NUCLEOTIDE SEQUENCE [LARGE SCALE GENOMIC DNA]</scope>
    <source>
        <strain evidence="15 16">IRRI 6609</strain>
    </source>
</reference>
<feature type="binding site" evidence="13">
    <location>
        <position position="330"/>
    </location>
    <ligand>
        <name>Ca(2+)</name>
        <dbReference type="ChEBI" id="CHEBI:29108"/>
    </ligand>
</feature>